<keyword evidence="4" id="KW-0808">Transferase</keyword>
<accession>A0A1H5ZJ01</accession>
<evidence type="ECO:0000313" key="11">
    <source>
        <dbReference type="EMBL" id="SEG36222.1"/>
    </source>
</evidence>
<dbReference type="PANTHER" id="PTHR43304">
    <property type="entry name" value="PHYTOCHROME-LIKE PROTEIN CPH1"/>
    <property type="match status" value="1"/>
</dbReference>
<keyword evidence="3" id="KW-0597">Phosphoprotein</keyword>
<dbReference type="SMART" id="SM00388">
    <property type="entry name" value="HisKA"/>
    <property type="match status" value="1"/>
</dbReference>
<comment type="caution">
    <text evidence="6">Lacks conserved residue(s) required for the propagation of feature annotation.</text>
</comment>
<dbReference type="InterPro" id="IPR000014">
    <property type="entry name" value="PAS"/>
</dbReference>
<dbReference type="InterPro" id="IPR001610">
    <property type="entry name" value="PAC"/>
</dbReference>
<dbReference type="InterPro" id="IPR013767">
    <property type="entry name" value="PAS_fold"/>
</dbReference>
<dbReference type="AlphaFoldDB" id="A0A1H5ZJ01"/>
<evidence type="ECO:0000313" key="12">
    <source>
        <dbReference type="Proteomes" id="UP000236737"/>
    </source>
</evidence>
<feature type="domain" description="Histidine kinase" evidence="7">
    <location>
        <begin position="801"/>
        <end position="1013"/>
    </location>
</feature>
<evidence type="ECO:0000256" key="5">
    <source>
        <dbReference type="ARBA" id="ARBA00022777"/>
    </source>
</evidence>
<dbReference type="SUPFAM" id="SSF47384">
    <property type="entry name" value="Homodimeric domain of signal transducing histidine kinase"/>
    <property type="match status" value="1"/>
</dbReference>
<evidence type="ECO:0000256" key="1">
    <source>
        <dbReference type="ARBA" id="ARBA00000085"/>
    </source>
</evidence>
<dbReference type="InterPro" id="IPR036890">
    <property type="entry name" value="HATPase_C_sf"/>
</dbReference>
<dbReference type="InterPro" id="IPR013656">
    <property type="entry name" value="PAS_4"/>
</dbReference>
<feature type="domain" description="PAS" evidence="9">
    <location>
        <begin position="275"/>
        <end position="326"/>
    </location>
</feature>
<dbReference type="GO" id="GO:0000155">
    <property type="term" value="F:phosphorelay sensor kinase activity"/>
    <property type="evidence" value="ECO:0007669"/>
    <property type="project" value="InterPro"/>
</dbReference>
<sequence>MITKILIIEHDSNDMELIEQELKKGKVNFIVEIVHTKKEYEKAIHNFKPDIILSNYTFPSFDGPSAFKIKEKLVPQTPFIFVSKSIGEGNAIELIKNGVTDFVLKESLSSLSLKVNRALQQAKRAKSNALLKQSEEKKTQELFQNEAKFRSFFENSMDGLLLTVTDGEILAANPAACEIFQMTEEEIINSGRFGLVDNTDPQLKILLEERQRTGRVKGEITFIHKDGSRFPGELTSVMFKDVNGEERTSMIIRDITERRETEQKLVITSNELQQALNDLNIILDSSLNVICSFDDEGRFVHVNSASEYIWGYKPQELIGKKYMDLVFQGDAEITTKTDADIRSGESVTMFENRYNHKNGSVVPMLWSAKWDDKYKLSYCIGTDATEKKNLEKAFEVERRRFMDLYLQAPSCMGILKGPNHVFEMANPFYLRLIDKKNIIGKTVKEVLPELEAQGIFKFLDTVYQTGETFSANEMLVKFDFDGNGKLVDTYLNFIYQAHRNIDGDIDGILFFAIDATEQVLSRKKIRESKKSYRELIENLPVATYSCDAKGRIMIYNKAAVALWGRKPEIGKDLWFGLWKIYSLDGNPIPLKSCPMAVVLKEGKAVIGEEIIIERSNGDKLNVLPYIVPIFDSSGLTTGAINMLMDITGIKNAEMALKESEKKYRQIVETAQEGMWLIDENNKTTFVNSKMGEILEYTREEMMDKEIYSFMNEKGKQIVDKLLLLRKEKYSLQSRFKFISKNGKEIWTNVAANPIFDETGIYKGSLAMVTDITDRKRAEEKLEQQNLELIKTNSELDRFVYSVSHDLRSPLTSVLGLISFIEEESQETDTLEHIKMIRNSINRLDKFIKNILSYSRNKRTGLEVKKIPLQKTIIDIVDSLHSMEEAKGIHFEIDIQEKDSFYSDSLRFNTILENLISNAVKYHKKNRTDSYIKITGKSDYKKLQLSILDNGIGIDLAHHNKIFDMFFRLSGKTEGSGIGLYIVKETVEKLQGSIQVESELATGTTFNITLKNLKP</sequence>
<protein>
    <recommendedName>
        <fullName evidence="2">histidine kinase</fullName>
        <ecNumber evidence="2">2.7.13.3</ecNumber>
    </recommendedName>
</protein>
<feature type="domain" description="PAS" evidence="9">
    <location>
        <begin position="528"/>
        <end position="568"/>
    </location>
</feature>
<evidence type="ECO:0000256" key="2">
    <source>
        <dbReference type="ARBA" id="ARBA00012438"/>
    </source>
</evidence>
<feature type="domain" description="PAC" evidence="10">
    <location>
        <begin position="216"/>
        <end position="267"/>
    </location>
</feature>
<dbReference type="InterPro" id="IPR001789">
    <property type="entry name" value="Sig_transdc_resp-reg_receiver"/>
</dbReference>
<feature type="domain" description="PAC" evidence="10">
    <location>
        <begin position="606"/>
        <end position="658"/>
    </location>
</feature>
<feature type="domain" description="PAS" evidence="9">
    <location>
        <begin position="659"/>
        <end position="722"/>
    </location>
</feature>
<comment type="catalytic activity">
    <reaction evidence="1">
        <text>ATP + protein L-histidine = ADP + protein N-phospho-L-histidine.</text>
        <dbReference type="EC" id="2.7.13.3"/>
    </reaction>
</comment>
<dbReference type="InterPro" id="IPR003661">
    <property type="entry name" value="HisK_dim/P_dom"/>
</dbReference>
<dbReference type="InterPro" id="IPR035965">
    <property type="entry name" value="PAS-like_dom_sf"/>
</dbReference>
<dbReference type="InterPro" id="IPR005467">
    <property type="entry name" value="His_kinase_dom"/>
</dbReference>
<dbReference type="Gene3D" id="3.30.565.10">
    <property type="entry name" value="Histidine kinase-like ATPase, C-terminal domain"/>
    <property type="match status" value="1"/>
</dbReference>
<dbReference type="PRINTS" id="PR00344">
    <property type="entry name" value="BCTRLSENSOR"/>
</dbReference>
<dbReference type="SMART" id="SM00086">
    <property type="entry name" value="PAC"/>
    <property type="match status" value="5"/>
</dbReference>
<dbReference type="PROSITE" id="PS50112">
    <property type="entry name" value="PAS"/>
    <property type="match status" value="4"/>
</dbReference>
<dbReference type="Gene3D" id="1.10.287.130">
    <property type="match status" value="1"/>
</dbReference>
<evidence type="ECO:0000256" key="3">
    <source>
        <dbReference type="ARBA" id="ARBA00022553"/>
    </source>
</evidence>
<dbReference type="CDD" id="cd00082">
    <property type="entry name" value="HisKA"/>
    <property type="match status" value="1"/>
</dbReference>
<dbReference type="NCBIfam" id="TIGR00229">
    <property type="entry name" value="sensory_box"/>
    <property type="match status" value="4"/>
</dbReference>
<dbReference type="SMART" id="SM00387">
    <property type="entry name" value="HATPase_c"/>
    <property type="match status" value="1"/>
</dbReference>
<dbReference type="SMART" id="SM00091">
    <property type="entry name" value="PAS"/>
    <property type="match status" value="4"/>
</dbReference>
<dbReference type="SUPFAM" id="SSF55874">
    <property type="entry name" value="ATPase domain of HSP90 chaperone/DNA topoisomerase II/histidine kinase"/>
    <property type="match status" value="1"/>
</dbReference>
<dbReference type="Proteomes" id="UP000236737">
    <property type="component" value="Unassembled WGS sequence"/>
</dbReference>
<dbReference type="Gene3D" id="3.40.50.2300">
    <property type="match status" value="1"/>
</dbReference>
<organism evidence="11 12">
    <name type="scientific">Flavobacterium urumqiense</name>
    <dbReference type="NCBI Taxonomy" id="935224"/>
    <lineage>
        <taxon>Bacteria</taxon>
        <taxon>Pseudomonadati</taxon>
        <taxon>Bacteroidota</taxon>
        <taxon>Flavobacteriia</taxon>
        <taxon>Flavobacteriales</taxon>
        <taxon>Flavobacteriaceae</taxon>
        <taxon>Flavobacterium</taxon>
    </lineage>
</organism>
<gene>
    <name evidence="11" type="ORF">SAMN04488130_11089</name>
</gene>
<dbReference type="PANTHER" id="PTHR43304:SF1">
    <property type="entry name" value="PAC DOMAIN-CONTAINING PROTEIN"/>
    <property type="match status" value="1"/>
</dbReference>
<dbReference type="CDD" id="cd00156">
    <property type="entry name" value="REC"/>
    <property type="match status" value="1"/>
</dbReference>
<dbReference type="PROSITE" id="PS50110">
    <property type="entry name" value="RESPONSE_REGULATORY"/>
    <property type="match status" value="1"/>
</dbReference>
<evidence type="ECO:0000259" key="9">
    <source>
        <dbReference type="PROSITE" id="PS50112"/>
    </source>
</evidence>
<dbReference type="InterPro" id="IPR000700">
    <property type="entry name" value="PAS-assoc_C"/>
</dbReference>
<feature type="domain" description="PAS" evidence="9">
    <location>
        <begin position="145"/>
        <end position="202"/>
    </location>
</feature>
<dbReference type="PROSITE" id="PS50109">
    <property type="entry name" value="HIS_KIN"/>
    <property type="match status" value="1"/>
</dbReference>
<evidence type="ECO:0000256" key="6">
    <source>
        <dbReference type="PROSITE-ProRule" id="PRU00169"/>
    </source>
</evidence>
<dbReference type="Pfam" id="PF00989">
    <property type="entry name" value="PAS"/>
    <property type="match status" value="1"/>
</dbReference>
<dbReference type="GO" id="GO:0006355">
    <property type="term" value="P:regulation of DNA-templated transcription"/>
    <property type="evidence" value="ECO:0007669"/>
    <property type="project" value="InterPro"/>
</dbReference>
<dbReference type="SUPFAM" id="SSF52172">
    <property type="entry name" value="CheY-like"/>
    <property type="match status" value="1"/>
</dbReference>
<keyword evidence="12" id="KW-1185">Reference proteome</keyword>
<dbReference type="EMBL" id="FNVP01000010">
    <property type="protein sequence ID" value="SEG36222.1"/>
    <property type="molecule type" value="Genomic_DNA"/>
</dbReference>
<dbReference type="InterPro" id="IPR003594">
    <property type="entry name" value="HATPase_dom"/>
</dbReference>
<evidence type="ECO:0000256" key="4">
    <source>
        <dbReference type="ARBA" id="ARBA00022679"/>
    </source>
</evidence>
<evidence type="ECO:0000259" key="7">
    <source>
        <dbReference type="PROSITE" id="PS50109"/>
    </source>
</evidence>
<dbReference type="InterPro" id="IPR004358">
    <property type="entry name" value="Sig_transdc_His_kin-like_C"/>
</dbReference>
<evidence type="ECO:0000259" key="10">
    <source>
        <dbReference type="PROSITE" id="PS50113"/>
    </source>
</evidence>
<feature type="domain" description="Response regulatory" evidence="8">
    <location>
        <begin position="4"/>
        <end position="120"/>
    </location>
</feature>
<proteinExistence type="predicted"/>
<dbReference type="PROSITE" id="PS50113">
    <property type="entry name" value="PAC"/>
    <property type="match status" value="3"/>
</dbReference>
<name>A0A1H5ZJ01_9FLAO</name>
<dbReference type="Pfam" id="PF00512">
    <property type="entry name" value="HisKA"/>
    <property type="match status" value="1"/>
</dbReference>
<dbReference type="Pfam" id="PF00072">
    <property type="entry name" value="Response_reg"/>
    <property type="match status" value="1"/>
</dbReference>
<reference evidence="12" key="1">
    <citation type="submission" date="2016-10" db="EMBL/GenBank/DDBJ databases">
        <authorList>
            <person name="Varghese N."/>
            <person name="Submissions S."/>
        </authorList>
    </citation>
    <scope>NUCLEOTIDE SEQUENCE [LARGE SCALE GENOMIC DNA]</scope>
    <source>
        <strain evidence="12">CGMCC 1.9230</strain>
    </source>
</reference>
<dbReference type="EC" id="2.7.13.3" evidence="2"/>
<dbReference type="InterPro" id="IPR011006">
    <property type="entry name" value="CheY-like_superfamily"/>
</dbReference>
<dbReference type="OrthoDB" id="9811889at2"/>
<dbReference type="Pfam" id="PF08448">
    <property type="entry name" value="PAS_4"/>
    <property type="match status" value="1"/>
</dbReference>
<dbReference type="Gene3D" id="3.30.450.20">
    <property type="entry name" value="PAS domain"/>
    <property type="match status" value="5"/>
</dbReference>
<dbReference type="Pfam" id="PF13426">
    <property type="entry name" value="PAS_9"/>
    <property type="match status" value="3"/>
</dbReference>
<feature type="domain" description="PAC" evidence="10">
    <location>
        <begin position="731"/>
        <end position="783"/>
    </location>
</feature>
<evidence type="ECO:0000259" key="8">
    <source>
        <dbReference type="PROSITE" id="PS50110"/>
    </source>
</evidence>
<keyword evidence="5" id="KW-0418">Kinase</keyword>
<dbReference type="RefSeq" id="WP_104000471.1">
    <property type="nucleotide sequence ID" value="NZ_FNVP01000010.1"/>
</dbReference>
<dbReference type="InterPro" id="IPR052162">
    <property type="entry name" value="Sensor_kinase/Photoreceptor"/>
</dbReference>
<dbReference type="Pfam" id="PF02518">
    <property type="entry name" value="HATPase_c"/>
    <property type="match status" value="1"/>
</dbReference>
<dbReference type="CDD" id="cd00130">
    <property type="entry name" value="PAS"/>
    <property type="match status" value="4"/>
</dbReference>
<dbReference type="FunFam" id="3.30.565.10:FF:000006">
    <property type="entry name" value="Sensor histidine kinase WalK"/>
    <property type="match status" value="1"/>
</dbReference>
<dbReference type="SUPFAM" id="SSF55785">
    <property type="entry name" value="PYP-like sensor domain (PAS domain)"/>
    <property type="match status" value="5"/>
</dbReference>
<dbReference type="InterPro" id="IPR036097">
    <property type="entry name" value="HisK_dim/P_sf"/>
</dbReference>